<keyword evidence="7" id="KW-1185">Reference proteome</keyword>
<evidence type="ECO:0000313" key="6">
    <source>
        <dbReference type="EMBL" id="KIS02580.1"/>
    </source>
</evidence>
<dbReference type="PROSITE" id="PS50931">
    <property type="entry name" value="HTH_LYSR"/>
    <property type="match status" value="1"/>
</dbReference>
<organism evidence="6 7">
    <name type="scientific">Paucilactobacillus wasatchensis</name>
    <dbReference type="NCBI Taxonomy" id="1335616"/>
    <lineage>
        <taxon>Bacteria</taxon>
        <taxon>Bacillati</taxon>
        <taxon>Bacillota</taxon>
        <taxon>Bacilli</taxon>
        <taxon>Lactobacillales</taxon>
        <taxon>Lactobacillaceae</taxon>
        <taxon>Paucilactobacillus</taxon>
    </lineage>
</organism>
<dbReference type="Proteomes" id="UP000032279">
    <property type="component" value="Unassembled WGS sequence"/>
</dbReference>
<dbReference type="GO" id="GO:0003700">
    <property type="term" value="F:DNA-binding transcription factor activity"/>
    <property type="evidence" value="ECO:0007669"/>
    <property type="project" value="InterPro"/>
</dbReference>
<evidence type="ECO:0000256" key="1">
    <source>
        <dbReference type="ARBA" id="ARBA00009437"/>
    </source>
</evidence>
<feature type="domain" description="HTH lysR-type" evidence="5">
    <location>
        <begin position="1"/>
        <end position="58"/>
    </location>
</feature>
<dbReference type="PATRIC" id="fig|1335616.4.peg.1864"/>
<evidence type="ECO:0000259" key="5">
    <source>
        <dbReference type="PROSITE" id="PS50931"/>
    </source>
</evidence>
<dbReference type="InterPro" id="IPR036388">
    <property type="entry name" value="WH-like_DNA-bd_sf"/>
</dbReference>
<evidence type="ECO:0000313" key="7">
    <source>
        <dbReference type="Proteomes" id="UP000032279"/>
    </source>
</evidence>
<evidence type="ECO:0000256" key="4">
    <source>
        <dbReference type="ARBA" id="ARBA00023163"/>
    </source>
</evidence>
<dbReference type="SUPFAM" id="SSF53850">
    <property type="entry name" value="Periplasmic binding protein-like II"/>
    <property type="match status" value="1"/>
</dbReference>
<dbReference type="PANTHER" id="PTHR30126">
    <property type="entry name" value="HTH-TYPE TRANSCRIPTIONAL REGULATOR"/>
    <property type="match status" value="1"/>
</dbReference>
<dbReference type="GO" id="GO:0000976">
    <property type="term" value="F:transcription cis-regulatory region binding"/>
    <property type="evidence" value="ECO:0007669"/>
    <property type="project" value="TreeGrafter"/>
</dbReference>
<dbReference type="Pfam" id="PF03466">
    <property type="entry name" value="LysR_substrate"/>
    <property type="match status" value="1"/>
</dbReference>
<sequence>MNPELLQTFLKIVEYKQISQAADSLYITQAAVSNRLRRLESQLGVTLINRLKGQPTVSLTKYGEKLVPIAEQWMQLVNQTTNLKEAANFHNVKVIGAPSINESILCVVCPILMQEDSVLRYSIVGGDADYIYDSVANGTADIGFSFYKMFRHEISTRKISEERLVLVTNNKSEYPDTVSVDMLSRHDEVYMLWNDEFDAWHTMCWDGALQPLITLDSGTLISPYLSFKQAWSLIPETLAHRLLVQDSNLRALRLIEQSPALPVMAVKKKTAALEQQELERLEVKVRSELYKIHQKKIWLFVKKY</sequence>
<dbReference type="Pfam" id="PF00126">
    <property type="entry name" value="HTH_1"/>
    <property type="match status" value="1"/>
</dbReference>
<dbReference type="RefSeq" id="WP_044011537.1">
    <property type="nucleotide sequence ID" value="NZ_AWTT01000081.1"/>
</dbReference>
<evidence type="ECO:0000256" key="3">
    <source>
        <dbReference type="ARBA" id="ARBA00023125"/>
    </source>
</evidence>
<dbReference type="OrthoDB" id="63123at2"/>
<dbReference type="InterPro" id="IPR036390">
    <property type="entry name" value="WH_DNA-bd_sf"/>
</dbReference>
<dbReference type="SUPFAM" id="SSF46785">
    <property type="entry name" value="Winged helix' DNA-binding domain"/>
    <property type="match status" value="1"/>
</dbReference>
<dbReference type="AlphaFoldDB" id="A0A0D1A416"/>
<dbReference type="InterPro" id="IPR000847">
    <property type="entry name" value="LysR_HTH_N"/>
</dbReference>
<comment type="caution">
    <text evidence="6">The sequence shown here is derived from an EMBL/GenBank/DDBJ whole genome shotgun (WGS) entry which is preliminary data.</text>
</comment>
<dbReference type="PRINTS" id="PR00039">
    <property type="entry name" value="HTHLYSR"/>
</dbReference>
<proteinExistence type="inferred from homology"/>
<name>A0A0D1A416_9LACO</name>
<keyword evidence="4" id="KW-0804">Transcription</keyword>
<accession>A0A0D1A416</accession>
<gene>
    <name evidence="6" type="ORF">WDC_1868</name>
</gene>
<dbReference type="InterPro" id="IPR005119">
    <property type="entry name" value="LysR_subst-bd"/>
</dbReference>
<keyword evidence="3" id="KW-0238">DNA-binding</keyword>
<dbReference type="PANTHER" id="PTHR30126:SF21">
    <property type="entry name" value="TRANSCRIPTIONAL REGULATOR-RELATED"/>
    <property type="match status" value="1"/>
</dbReference>
<keyword evidence="2" id="KW-0805">Transcription regulation</keyword>
<comment type="similarity">
    <text evidence="1">Belongs to the LysR transcriptional regulatory family.</text>
</comment>
<dbReference type="Gene3D" id="1.10.10.10">
    <property type="entry name" value="Winged helix-like DNA-binding domain superfamily/Winged helix DNA-binding domain"/>
    <property type="match status" value="1"/>
</dbReference>
<dbReference type="EMBL" id="AWTT01000081">
    <property type="protein sequence ID" value="KIS02580.1"/>
    <property type="molecule type" value="Genomic_DNA"/>
</dbReference>
<dbReference type="Gene3D" id="3.40.190.290">
    <property type="match status" value="1"/>
</dbReference>
<dbReference type="STRING" id="1335616.WDC_1868"/>
<evidence type="ECO:0000256" key="2">
    <source>
        <dbReference type="ARBA" id="ARBA00023015"/>
    </source>
</evidence>
<reference evidence="6 7" key="1">
    <citation type="submission" date="2013-08" db="EMBL/GenBank/DDBJ databases">
        <title>Lactobacillus wasatchii sp. WDC04, a late gas producing bacteria isolated from aged chedder cheese.</title>
        <authorList>
            <person name="Oberg C.J."/>
            <person name="Culumber M."/>
            <person name="McMahon D.J."/>
            <person name="Broadbent J.R."/>
            <person name="Oberg T.S."/>
            <person name="Ortaki F."/>
        </authorList>
    </citation>
    <scope>NUCLEOTIDE SEQUENCE [LARGE SCALE GENOMIC DNA]</scope>
    <source>
        <strain evidence="6 7">WDC04</strain>
    </source>
</reference>
<protein>
    <submittedName>
        <fullName evidence="6">Transcriptional regulator</fullName>
    </submittedName>
</protein>